<dbReference type="InterPro" id="IPR053327">
    <property type="entry name" value="KIP"/>
</dbReference>
<reference evidence="2 3" key="1">
    <citation type="journal article" date="2017" name="Nature">
        <title>The Apostasia genome and the evolution of orchids.</title>
        <authorList>
            <person name="Zhang G.Q."/>
            <person name="Liu K.W."/>
            <person name="Li Z."/>
            <person name="Lohaus R."/>
            <person name="Hsiao Y.Y."/>
            <person name="Niu S.C."/>
            <person name="Wang J.Y."/>
            <person name="Lin Y.C."/>
            <person name="Xu Q."/>
            <person name="Chen L.J."/>
            <person name="Yoshida K."/>
            <person name="Fujiwara S."/>
            <person name="Wang Z.W."/>
            <person name="Zhang Y.Q."/>
            <person name="Mitsuda N."/>
            <person name="Wang M."/>
            <person name="Liu G.H."/>
            <person name="Pecoraro L."/>
            <person name="Huang H.X."/>
            <person name="Xiao X.J."/>
            <person name="Lin M."/>
            <person name="Wu X.Y."/>
            <person name="Wu W.L."/>
            <person name="Chen Y.Y."/>
            <person name="Chang S.B."/>
            <person name="Sakamoto S."/>
            <person name="Ohme-Takagi M."/>
            <person name="Yagi M."/>
            <person name="Zeng S.J."/>
            <person name="Shen C.Y."/>
            <person name="Yeh C.M."/>
            <person name="Luo Y.B."/>
            <person name="Tsai W.C."/>
            <person name="Van de Peer Y."/>
            <person name="Liu Z.J."/>
        </authorList>
    </citation>
    <scope>NUCLEOTIDE SEQUENCE [LARGE SCALE GENOMIC DNA]</scope>
    <source>
        <strain evidence="3">cv. Shenzhen</strain>
        <tissue evidence="2">Stem</tissue>
    </source>
</reference>
<feature type="coiled-coil region" evidence="1">
    <location>
        <begin position="28"/>
        <end position="69"/>
    </location>
</feature>
<sequence length="189" mass="21673">MSDGESQRQLLLMIRDFAVEKTHGDRRVSDLKKRLLELQDEYEAANADFEKAKLAKEFAERDLRESQAQLGRTSASLLAMEARISGLQNDMSHASSELHALKNVAEIHRDEFMRAMLEFNCDIRTFVEGWVFNRYATHWDGNGLMTFVFLGSILDQTRSSIIDELAGDFKHLQQLGNDRKHRTIAILSL</sequence>
<name>A0A2I0AVL8_9ASPA</name>
<organism evidence="2 3">
    <name type="scientific">Apostasia shenzhenica</name>
    <dbReference type="NCBI Taxonomy" id="1088818"/>
    <lineage>
        <taxon>Eukaryota</taxon>
        <taxon>Viridiplantae</taxon>
        <taxon>Streptophyta</taxon>
        <taxon>Embryophyta</taxon>
        <taxon>Tracheophyta</taxon>
        <taxon>Spermatophyta</taxon>
        <taxon>Magnoliopsida</taxon>
        <taxon>Liliopsida</taxon>
        <taxon>Asparagales</taxon>
        <taxon>Orchidaceae</taxon>
        <taxon>Apostasioideae</taxon>
        <taxon>Apostasia</taxon>
    </lineage>
</organism>
<evidence type="ECO:0000313" key="2">
    <source>
        <dbReference type="EMBL" id="PKA59566.1"/>
    </source>
</evidence>
<dbReference type="EMBL" id="KZ451947">
    <property type="protein sequence ID" value="PKA59566.1"/>
    <property type="molecule type" value="Genomic_DNA"/>
</dbReference>
<dbReference type="AlphaFoldDB" id="A0A2I0AVL8"/>
<keyword evidence="3" id="KW-1185">Reference proteome</keyword>
<proteinExistence type="predicted"/>
<dbReference type="PANTHER" id="PTHR36001">
    <property type="entry name" value="CTAGE FAMILY PROTEIN-RELATED"/>
    <property type="match status" value="1"/>
</dbReference>
<accession>A0A2I0AVL8</accession>
<dbReference type="Proteomes" id="UP000236161">
    <property type="component" value="Unassembled WGS sequence"/>
</dbReference>
<keyword evidence="1" id="KW-0175">Coiled coil</keyword>
<protein>
    <submittedName>
        <fullName evidence="2">Uncharacterized protein</fullName>
    </submittedName>
</protein>
<evidence type="ECO:0000313" key="3">
    <source>
        <dbReference type="Proteomes" id="UP000236161"/>
    </source>
</evidence>
<evidence type="ECO:0000256" key="1">
    <source>
        <dbReference type="SAM" id="Coils"/>
    </source>
</evidence>
<gene>
    <name evidence="2" type="ORF">AXF42_Ash018033</name>
</gene>
<dbReference type="PANTHER" id="PTHR36001:SF2">
    <property type="entry name" value="CTAGE FAMILY PROTEIN-RELATED"/>
    <property type="match status" value="1"/>
</dbReference>
<dbReference type="OrthoDB" id="763901at2759"/>